<dbReference type="RefSeq" id="WP_200352760.1">
    <property type="nucleotide sequence ID" value="NZ_BAABHZ010000001.1"/>
</dbReference>
<organism evidence="1 2">
    <name type="scientific">Luteolibacter yonseiensis</name>
    <dbReference type="NCBI Taxonomy" id="1144680"/>
    <lineage>
        <taxon>Bacteria</taxon>
        <taxon>Pseudomonadati</taxon>
        <taxon>Verrucomicrobiota</taxon>
        <taxon>Verrucomicrobiia</taxon>
        <taxon>Verrucomicrobiales</taxon>
        <taxon>Verrucomicrobiaceae</taxon>
        <taxon>Luteolibacter</taxon>
    </lineage>
</organism>
<dbReference type="AlphaFoldDB" id="A0A934R9A6"/>
<comment type="caution">
    <text evidence="1">The sequence shown here is derived from an EMBL/GenBank/DDBJ whole genome shotgun (WGS) entry which is preliminary data.</text>
</comment>
<evidence type="ECO:0000313" key="2">
    <source>
        <dbReference type="Proteomes" id="UP000600139"/>
    </source>
</evidence>
<dbReference type="Proteomes" id="UP000600139">
    <property type="component" value="Unassembled WGS sequence"/>
</dbReference>
<reference evidence="1" key="1">
    <citation type="submission" date="2021-01" db="EMBL/GenBank/DDBJ databases">
        <title>Modified the classification status of verrucomicrobia.</title>
        <authorList>
            <person name="Feng X."/>
        </authorList>
    </citation>
    <scope>NUCLEOTIDE SEQUENCE</scope>
    <source>
        <strain evidence="1">JCM 18052</strain>
    </source>
</reference>
<proteinExistence type="predicted"/>
<accession>A0A934R9A6</accession>
<keyword evidence="2" id="KW-1185">Reference proteome</keyword>
<dbReference type="EMBL" id="JAENIK010000012">
    <property type="protein sequence ID" value="MBK1817830.1"/>
    <property type="molecule type" value="Genomic_DNA"/>
</dbReference>
<evidence type="ECO:0000313" key="1">
    <source>
        <dbReference type="EMBL" id="MBK1817830.1"/>
    </source>
</evidence>
<gene>
    <name evidence="1" type="ORF">JIN84_19575</name>
</gene>
<name>A0A934R9A6_9BACT</name>
<protein>
    <submittedName>
        <fullName evidence="1">Uncharacterized protein</fullName>
    </submittedName>
</protein>
<sequence>MRLYQDEVYQKGEKFIRIVRLDRYEVEFKTMIGGPKEEGEVTILVKKEFCRLLKGMTLVPPVKKTATEK</sequence>